<evidence type="ECO:0000256" key="2">
    <source>
        <dbReference type="ARBA" id="ARBA00022771"/>
    </source>
</evidence>
<dbReference type="AlphaFoldDB" id="A0A9D5C288"/>
<dbReference type="PANTHER" id="PTHR46214:SF8">
    <property type="entry name" value="RING_FYVE_PHD ZINC FINGER SUPERFAMILY PROTEIN"/>
    <property type="match status" value="1"/>
</dbReference>
<keyword evidence="1" id="KW-0479">Metal-binding</keyword>
<keyword evidence="3" id="KW-0862">Zinc</keyword>
<dbReference type="InterPro" id="IPR011016">
    <property type="entry name" value="Znf_RING-CH"/>
</dbReference>
<reference evidence="5" key="2">
    <citation type="journal article" date="2022" name="Hortic Res">
        <title>The genome of Dioscorea zingiberensis sheds light on the biosynthesis, origin and evolution of the medicinally important diosgenin saponins.</title>
        <authorList>
            <person name="Li Y."/>
            <person name="Tan C."/>
            <person name="Li Z."/>
            <person name="Guo J."/>
            <person name="Li S."/>
            <person name="Chen X."/>
            <person name="Wang C."/>
            <person name="Dai X."/>
            <person name="Yang H."/>
            <person name="Song W."/>
            <person name="Hou L."/>
            <person name="Xu J."/>
            <person name="Tong Z."/>
            <person name="Xu A."/>
            <person name="Yuan X."/>
            <person name="Wang W."/>
            <person name="Yang Q."/>
            <person name="Chen L."/>
            <person name="Sun Z."/>
            <person name="Wang K."/>
            <person name="Pan B."/>
            <person name="Chen J."/>
            <person name="Bao Y."/>
            <person name="Liu F."/>
            <person name="Qi X."/>
            <person name="Gang D.R."/>
            <person name="Wen J."/>
            <person name="Li J."/>
        </authorList>
    </citation>
    <scope>NUCLEOTIDE SEQUENCE</scope>
    <source>
        <strain evidence="5">Dzin_1.0</strain>
    </source>
</reference>
<evidence type="ECO:0000313" key="6">
    <source>
        <dbReference type="Proteomes" id="UP001085076"/>
    </source>
</evidence>
<dbReference type="Proteomes" id="UP001085076">
    <property type="component" value="Miscellaneous, Linkage group lg08"/>
</dbReference>
<accession>A0A9D5C288</accession>
<dbReference type="Pfam" id="PF12906">
    <property type="entry name" value="RINGv"/>
    <property type="match status" value="1"/>
</dbReference>
<dbReference type="EMBL" id="JAGGNH010000008">
    <property type="protein sequence ID" value="KAJ0964883.1"/>
    <property type="molecule type" value="Genomic_DNA"/>
</dbReference>
<dbReference type="PROSITE" id="PS51292">
    <property type="entry name" value="ZF_RING_CH"/>
    <property type="match status" value="1"/>
</dbReference>
<evidence type="ECO:0000256" key="1">
    <source>
        <dbReference type="ARBA" id="ARBA00022723"/>
    </source>
</evidence>
<dbReference type="GO" id="GO:0008270">
    <property type="term" value="F:zinc ion binding"/>
    <property type="evidence" value="ECO:0007669"/>
    <property type="project" value="UniProtKB-KW"/>
</dbReference>
<dbReference type="OrthoDB" id="1734943at2759"/>
<organism evidence="5 6">
    <name type="scientific">Dioscorea zingiberensis</name>
    <dbReference type="NCBI Taxonomy" id="325984"/>
    <lineage>
        <taxon>Eukaryota</taxon>
        <taxon>Viridiplantae</taxon>
        <taxon>Streptophyta</taxon>
        <taxon>Embryophyta</taxon>
        <taxon>Tracheophyta</taxon>
        <taxon>Spermatophyta</taxon>
        <taxon>Magnoliopsida</taxon>
        <taxon>Liliopsida</taxon>
        <taxon>Dioscoreales</taxon>
        <taxon>Dioscoreaceae</taxon>
        <taxon>Dioscorea</taxon>
    </lineage>
</organism>
<keyword evidence="6" id="KW-1185">Reference proteome</keyword>
<feature type="domain" description="RING-CH-type" evidence="4">
    <location>
        <begin position="45"/>
        <end position="119"/>
    </location>
</feature>
<reference evidence="5" key="1">
    <citation type="submission" date="2021-03" db="EMBL/GenBank/DDBJ databases">
        <authorList>
            <person name="Li Z."/>
            <person name="Yang C."/>
        </authorList>
    </citation>
    <scope>NUCLEOTIDE SEQUENCE</scope>
    <source>
        <strain evidence="5">Dzin_1.0</strain>
        <tissue evidence="5">Leaf</tissue>
    </source>
</reference>
<dbReference type="PANTHER" id="PTHR46214">
    <property type="entry name" value="ZINC FINGER, RING-CH-TYPE"/>
    <property type="match status" value="1"/>
</dbReference>
<keyword evidence="2" id="KW-0863">Zinc-finger</keyword>
<gene>
    <name evidence="5" type="ORF">J5N97_026021</name>
</gene>
<proteinExistence type="predicted"/>
<dbReference type="SUPFAM" id="SSF57850">
    <property type="entry name" value="RING/U-box"/>
    <property type="match status" value="1"/>
</dbReference>
<evidence type="ECO:0000256" key="3">
    <source>
        <dbReference type="ARBA" id="ARBA00022833"/>
    </source>
</evidence>
<evidence type="ECO:0000313" key="5">
    <source>
        <dbReference type="EMBL" id="KAJ0964883.1"/>
    </source>
</evidence>
<sequence>MATPSEAAPAGEPLPAAATGPAATVVQKAEAVIDVKCGGGAVGDADHETEKICRICHLSPDQCCDAGGGEGGSEGSEMIQIGCGCRGELGIAHRHCAEAWFRVKGNRCCEICGVNAKNITGEDDSSFMEEWHERRMFGNRRRRNLSERDSCWRVQRYMDVLKKLLSSISIK</sequence>
<name>A0A9D5C288_9LILI</name>
<comment type="caution">
    <text evidence="5">The sequence shown here is derived from an EMBL/GenBank/DDBJ whole genome shotgun (WGS) entry which is preliminary data.</text>
</comment>
<dbReference type="InterPro" id="IPR013083">
    <property type="entry name" value="Znf_RING/FYVE/PHD"/>
</dbReference>
<dbReference type="SMART" id="SM00744">
    <property type="entry name" value="RINGv"/>
    <property type="match status" value="1"/>
</dbReference>
<evidence type="ECO:0000259" key="4">
    <source>
        <dbReference type="PROSITE" id="PS51292"/>
    </source>
</evidence>
<dbReference type="Gene3D" id="3.30.40.10">
    <property type="entry name" value="Zinc/RING finger domain, C3HC4 (zinc finger)"/>
    <property type="match status" value="1"/>
</dbReference>
<protein>
    <recommendedName>
        <fullName evidence="4">RING-CH-type domain-containing protein</fullName>
    </recommendedName>
</protein>